<evidence type="ECO:0000256" key="1">
    <source>
        <dbReference type="SAM" id="Coils"/>
    </source>
</evidence>
<keyword evidence="3" id="KW-1185">Reference proteome</keyword>
<dbReference type="EMBL" id="CAJVQB010001593">
    <property type="protein sequence ID" value="CAG8542147.1"/>
    <property type="molecule type" value="Genomic_DNA"/>
</dbReference>
<evidence type="ECO:0000313" key="3">
    <source>
        <dbReference type="Proteomes" id="UP000789901"/>
    </source>
</evidence>
<proteinExistence type="predicted"/>
<sequence length="347" mass="39851">MTQIFQTTISLAKPNMFDVTELETATLDDRKEYLTWSIQQRLDKFTTSKYKADEEYSFLDKISSEETEINKGFGYEAVASGLLEGKEGAKRLTGQEVKKYVNDYMANHLSETEEKFYNEADRENIQHYETKYQLKTDNVTVKKMFNNNNYLLPEYMVGNGVDTTSFLINEIKRLKRIITQHQEKEQEYERELNKILEDGVSKEELLVCVEEVFGKSNFKNGKYQGGKELIITTIEELFDNQNLKQSLENGEAKTLTSNLIEQKLGGSEKFQDGIYQPKPEIVKSVLAEMKPQGAVLKEIHNIFGSGEFYPMEGGEGVPPGREGCRKNAEEIAMMQAQEQKKIRAIEE</sequence>
<dbReference type="Proteomes" id="UP000789901">
    <property type="component" value="Unassembled WGS sequence"/>
</dbReference>
<accession>A0ABM8W713</accession>
<protein>
    <submittedName>
        <fullName evidence="2">36826_t:CDS:1</fullName>
    </submittedName>
</protein>
<comment type="caution">
    <text evidence="2">The sequence shown here is derived from an EMBL/GenBank/DDBJ whole genome shotgun (WGS) entry which is preliminary data.</text>
</comment>
<name>A0ABM8W713_GIGMA</name>
<evidence type="ECO:0000313" key="2">
    <source>
        <dbReference type="EMBL" id="CAG8542147.1"/>
    </source>
</evidence>
<organism evidence="2 3">
    <name type="scientific">Gigaspora margarita</name>
    <dbReference type="NCBI Taxonomy" id="4874"/>
    <lineage>
        <taxon>Eukaryota</taxon>
        <taxon>Fungi</taxon>
        <taxon>Fungi incertae sedis</taxon>
        <taxon>Mucoromycota</taxon>
        <taxon>Glomeromycotina</taxon>
        <taxon>Glomeromycetes</taxon>
        <taxon>Diversisporales</taxon>
        <taxon>Gigasporaceae</taxon>
        <taxon>Gigaspora</taxon>
    </lineage>
</organism>
<feature type="coiled-coil region" evidence="1">
    <location>
        <begin position="171"/>
        <end position="198"/>
    </location>
</feature>
<gene>
    <name evidence="2" type="ORF">GMARGA_LOCUS4137</name>
</gene>
<reference evidence="2 3" key="1">
    <citation type="submission" date="2021-06" db="EMBL/GenBank/DDBJ databases">
        <authorList>
            <person name="Kallberg Y."/>
            <person name="Tangrot J."/>
            <person name="Rosling A."/>
        </authorList>
    </citation>
    <scope>NUCLEOTIDE SEQUENCE [LARGE SCALE GENOMIC DNA]</scope>
    <source>
        <strain evidence="2 3">120-4 pot B 10/14</strain>
    </source>
</reference>
<keyword evidence="1" id="KW-0175">Coiled coil</keyword>